<dbReference type="GO" id="GO:0016887">
    <property type="term" value="F:ATP hydrolysis activity"/>
    <property type="evidence" value="ECO:0007669"/>
    <property type="project" value="InterPro"/>
</dbReference>
<dbReference type="GO" id="GO:0006302">
    <property type="term" value="P:double-strand break repair"/>
    <property type="evidence" value="ECO:0007669"/>
    <property type="project" value="InterPro"/>
</dbReference>
<keyword evidence="1" id="KW-0175">Coiled coil</keyword>
<evidence type="ECO:0000256" key="1">
    <source>
        <dbReference type="SAM" id="Coils"/>
    </source>
</evidence>
<evidence type="ECO:0000259" key="2">
    <source>
        <dbReference type="Pfam" id="PF13476"/>
    </source>
</evidence>
<protein>
    <submittedName>
        <fullName evidence="3">AAA family ATPase</fullName>
    </submittedName>
</protein>
<keyword evidence="4" id="KW-1185">Reference proteome</keyword>
<accession>A0A5C6UM52</accession>
<dbReference type="EMBL" id="VOPY01000001">
    <property type="protein sequence ID" value="TXC74322.1"/>
    <property type="molecule type" value="Genomic_DNA"/>
</dbReference>
<dbReference type="Pfam" id="PF13476">
    <property type="entry name" value="AAA_23"/>
    <property type="match status" value="1"/>
</dbReference>
<organism evidence="3 4">
    <name type="scientific">Flavisphingopyxis soli</name>
    <dbReference type="NCBI Taxonomy" id="2601267"/>
    <lineage>
        <taxon>Bacteria</taxon>
        <taxon>Pseudomonadati</taxon>
        <taxon>Pseudomonadota</taxon>
        <taxon>Alphaproteobacteria</taxon>
        <taxon>Sphingomonadales</taxon>
        <taxon>Sphingopyxidaceae</taxon>
        <taxon>Flavisphingopyxis</taxon>
    </lineage>
</organism>
<feature type="coiled-coil region" evidence="1">
    <location>
        <begin position="726"/>
        <end position="753"/>
    </location>
</feature>
<comment type="caution">
    <text evidence="3">The sequence shown here is derived from an EMBL/GenBank/DDBJ whole genome shotgun (WGS) entry which is preliminary data.</text>
</comment>
<dbReference type="InterPro" id="IPR027417">
    <property type="entry name" value="P-loop_NTPase"/>
</dbReference>
<evidence type="ECO:0000313" key="4">
    <source>
        <dbReference type="Proteomes" id="UP000321129"/>
    </source>
</evidence>
<dbReference type="Proteomes" id="UP000321129">
    <property type="component" value="Unassembled WGS sequence"/>
</dbReference>
<dbReference type="RefSeq" id="WP_147122360.1">
    <property type="nucleotide sequence ID" value="NZ_VOPY01000001.1"/>
</dbReference>
<proteinExistence type="predicted"/>
<name>A0A5C6UM52_9SPHN</name>
<dbReference type="AlphaFoldDB" id="A0A5C6UM52"/>
<reference evidence="3 4" key="1">
    <citation type="submission" date="2019-08" db="EMBL/GenBank/DDBJ databases">
        <title>Sphingorhabdus soil sp. nov., isolated from arctic soil.</title>
        <authorList>
            <person name="Liu Y."/>
        </authorList>
    </citation>
    <scope>NUCLEOTIDE SEQUENCE [LARGE SCALE GENOMIC DNA]</scope>
    <source>
        <strain evidence="3 4">D-2Q-5-6</strain>
    </source>
</reference>
<dbReference type="PANTHER" id="PTHR32114:SF2">
    <property type="entry name" value="ABC TRANSPORTER ABCH.3"/>
    <property type="match status" value="1"/>
</dbReference>
<dbReference type="Gene3D" id="3.40.50.300">
    <property type="entry name" value="P-loop containing nucleotide triphosphate hydrolases"/>
    <property type="match status" value="2"/>
</dbReference>
<dbReference type="OrthoDB" id="7877292at2"/>
<dbReference type="InterPro" id="IPR038729">
    <property type="entry name" value="Rad50/SbcC_AAA"/>
</dbReference>
<feature type="domain" description="Rad50/SbcC-type AAA" evidence="2">
    <location>
        <begin position="8"/>
        <end position="203"/>
    </location>
</feature>
<feature type="coiled-coil region" evidence="1">
    <location>
        <begin position="640"/>
        <end position="674"/>
    </location>
</feature>
<evidence type="ECO:0000313" key="3">
    <source>
        <dbReference type="EMBL" id="TXC74322.1"/>
    </source>
</evidence>
<dbReference type="SUPFAM" id="SSF52540">
    <property type="entry name" value="P-loop containing nucleoside triphosphate hydrolases"/>
    <property type="match status" value="1"/>
</dbReference>
<sequence length="922" mass="101187">MTALAIDKIEIQGFRGLAKPLPVDLRSPLTVLYAPNGTGKTTICDAAEWVVTGKVARLCVGPSFDETILRPKFDNSFRTEVTAHIRINGSVHRVRRRIGELCLAEGNGNWHPVNLSDLLEKLAPEGAGKAHYKRTIHQRQEYIRGTRFLSSDTLAILLDPEAEDRRQEIFSDLLGTRHLLEAENKLEKLKTALKKEERRLVSSFDSITEELADLERAGLTAPEVPARASIEAAERLLNLQSSDAALETRVQQVVGAIAGQRQQYAQRRLNIAMLRVQIPQISDLQRNAAEAENGRKAAEATSAKIRPQLVKLQEEAASIVGRRQGLRARVTDLAEGREQLKTASSSVLVHYGRLGAEQPGKLSLSQSFARTRDWELSDDARQVKRAAVQALSFGLPEYRRRRAELEIKQGELITSTTALEIDAELKASRGSTVQDQARLRELRRRLEVEAEPVQRLQMLARELAAHEAHGTDCPACGHDWETTDLLRRALETISERTPASLEAIERQIAVLEKDLSAQNALEVEAAAREEAHQVLTGEISRLISSCAEFEQNAARWLTTPVPDEADHILQRLLISLDLADALRSLDKAQGLIGRFVSFDTEIPLEDASAAALTSISNLLAASSASLGELEASHNAILYQIQDAEQQISAADAAARAYETQEAQARNRLDVLTQSWSALGISEPINRETLEKVSLQDEGTEASLLKAEVEAEAARASAELEARLVVASRKREKRSEVSSELERLQAQLQSTSNALLAFSGHAAVESKARISGLTASVNAIFSRLHSNRVIDEISLGEATLYWAGGCGAERIEPPEFSHGQRQDLALALFLARARSIGGSFILDEPMAHLDDLNRVGLIDVFRSIAIEQEGLTNVLVTTASRSLTRHLAEKFARVGDTLRAEGGSAMRVVELEGNTRSGVNIGQ</sequence>
<gene>
    <name evidence="3" type="ORF">FSZ31_06395</name>
</gene>
<dbReference type="PANTHER" id="PTHR32114">
    <property type="entry name" value="ABC TRANSPORTER ABCH.3"/>
    <property type="match status" value="1"/>
</dbReference>